<keyword evidence="1" id="KW-0472">Membrane</keyword>
<proteinExistence type="predicted"/>
<dbReference type="AlphaFoldDB" id="A0A329P1F4"/>
<accession>A0A329P1F4</accession>
<evidence type="ECO:0000313" key="3">
    <source>
        <dbReference type="Proteomes" id="UP000251923"/>
    </source>
</evidence>
<keyword evidence="1" id="KW-1133">Transmembrane helix</keyword>
<protein>
    <submittedName>
        <fullName evidence="2">Uncharacterized protein</fullName>
    </submittedName>
</protein>
<feature type="transmembrane region" description="Helical" evidence="1">
    <location>
        <begin position="12"/>
        <end position="34"/>
    </location>
</feature>
<dbReference type="Proteomes" id="UP000251923">
    <property type="component" value="Unassembled WGS sequence"/>
</dbReference>
<organism evidence="2 3">
    <name type="scientific">Aerococcus urinae</name>
    <dbReference type="NCBI Taxonomy" id="1376"/>
    <lineage>
        <taxon>Bacteria</taxon>
        <taxon>Bacillati</taxon>
        <taxon>Bacillota</taxon>
        <taxon>Bacilli</taxon>
        <taxon>Lactobacillales</taxon>
        <taxon>Aerococcaceae</taxon>
        <taxon>Aerococcus</taxon>
    </lineage>
</organism>
<gene>
    <name evidence="2" type="ORF">DBT54_09835</name>
</gene>
<sequence length="191" mass="22369">MEVFRYRLKTIAAPFVAGIPGLFVFSVLPFFLVGRGQIHHFGDFPLIAKLCLLWLPAIGCAALIFNIRRWRPIGVDDFGVRAYFFGRPIKIIPWKSITIIERRRQFDPVFSGYRHVYFIRNPETYIRFEDGLNNLDDLLREINERARKHGIDLLEVDRGLDVRRKLLPALTDSEQRRDLIKFGARKRLNSL</sequence>
<reference evidence="2 3" key="1">
    <citation type="submission" date="2018-04" db="EMBL/GenBank/DDBJ databases">
        <title>Aerococcus urinae genomes.</title>
        <authorList>
            <person name="Hilt E."/>
            <person name="Gilbert N.M."/>
            <person name="Thomas-White K."/>
            <person name="Putonti C."/>
            <person name="Lewis A.L."/>
            <person name="Visck K.L."/>
            <person name="Wolfe A.J."/>
        </authorList>
    </citation>
    <scope>NUCLEOTIDE SEQUENCE [LARGE SCALE GENOMIC DNA]</scope>
    <source>
        <strain evidence="2 3">UMB7480</strain>
    </source>
</reference>
<dbReference type="EMBL" id="QMHM01000060">
    <property type="protein sequence ID" value="RAV76544.1"/>
    <property type="molecule type" value="Genomic_DNA"/>
</dbReference>
<evidence type="ECO:0000256" key="1">
    <source>
        <dbReference type="SAM" id="Phobius"/>
    </source>
</evidence>
<feature type="transmembrane region" description="Helical" evidence="1">
    <location>
        <begin position="46"/>
        <end position="65"/>
    </location>
</feature>
<name>A0A329P1F4_9LACT</name>
<evidence type="ECO:0000313" key="2">
    <source>
        <dbReference type="EMBL" id="RAV76544.1"/>
    </source>
</evidence>
<comment type="caution">
    <text evidence="2">The sequence shown here is derived from an EMBL/GenBank/DDBJ whole genome shotgun (WGS) entry which is preliminary data.</text>
</comment>
<keyword evidence="1" id="KW-0812">Transmembrane</keyword>